<dbReference type="Proteomes" id="UP000319817">
    <property type="component" value="Chromosome"/>
</dbReference>
<dbReference type="Pfam" id="PF07587">
    <property type="entry name" value="PSD1"/>
    <property type="match status" value="1"/>
</dbReference>
<dbReference type="GO" id="GO:0046872">
    <property type="term" value="F:metal ion binding"/>
    <property type="evidence" value="ECO:0007669"/>
    <property type="project" value="UniProtKB-KW"/>
</dbReference>
<dbReference type="AlphaFoldDB" id="A0A517NU24"/>
<dbReference type="PROSITE" id="PS51007">
    <property type="entry name" value="CYTC"/>
    <property type="match status" value="1"/>
</dbReference>
<dbReference type="SUPFAM" id="SSF46626">
    <property type="entry name" value="Cytochrome c"/>
    <property type="match status" value="1"/>
</dbReference>
<dbReference type="GO" id="GO:0009055">
    <property type="term" value="F:electron transfer activity"/>
    <property type="evidence" value="ECO:0007669"/>
    <property type="project" value="InterPro"/>
</dbReference>
<feature type="transmembrane region" description="Helical" evidence="5">
    <location>
        <begin position="27"/>
        <end position="47"/>
    </location>
</feature>
<keyword evidence="5" id="KW-0472">Membrane</keyword>
<organism evidence="7 8">
    <name type="scientific">Stieleria marina</name>
    <dbReference type="NCBI Taxonomy" id="1930275"/>
    <lineage>
        <taxon>Bacteria</taxon>
        <taxon>Pseudomonadati</taxon>
        <taxon>Planctomycetota</taxon>
        <taxon>Planctomycetia</taxon>
        <taxon>Pirellulales</taxon>
        <taxon>Pirellulaceae</taxon>
        <taxon>Stieleria</taxon>
    </lineage>
</organism>
<evidence type="ECO:0000256" key="1">
    <source>
        <dbReference type="ARBA" id="ARBA00022617"/>
    </source>
</evidence>
<evidence type="ECO:0000256" key="2">
    <source>
        <dbReference type="ARBA" id="ARBA00022723"/>
    </source>
</evidence>
<dbReference type="PANTHER" id="PTHR35889:SF3">
    <property type="entry name" value="F-BOX DOMAIN-CONTAINING PROTEIN"/>
    <property type="match status" value="1"/>
</dbReference>
<dbReference type="GO" id="GO:0020037">
    <property type="term" value="F:heme binding"/>
    <property type="evidence" value="ECO:0007669"/>
    <property type="project" value="InterPro"/>
</dbReference>
<sequence length="937" mass="105585">MLRQERDRFTTMQLTATQRIARQGQTVIEMAVGIILCSLCISVAMPLQAADPDTDMAATSEWGDGEMLFALKVSQLFADKCNACHGDDPDNIEGGFDMRSRESILVGGDAFEDTVVLPGIGQKSMLHVVTTRRESGYEMPPKESEKLTEEQVNWIRKWIDLGASWPNQSTIESIRNKYAQGVQVPTSGGLSDDWSNRRYQSEHLWAYRPTQNSVVPDDQHPIDYFVNKALRQKDLEPAADALPYEVCRRLSFGLTGLPPSVQQTANFAKSYSADTQKAVADYADTLMSSPHYGEHFGRHWLDVGRYADSAGFANDYARPNAWRYRDYVIRAFNNDLPYSDFVRQQIAGDELSNTDSDNLIATGFLRMGPWEQTSMSVFRVTRQQWLDDVTDSVGQTFLAHPLQCCKCHDHKFDPLPTRDYYSVMAVFSTTQFAEPDVPFTDDECQTGFEAGDQWTTAKIEAYKKQQQELSQKIAAKRKTESANAKIGDNGLDPGDEASQARMNKNIKRHEWELDKTRPIALSVYTGKTVARNNVSGRLTVPLNPWKKGYFEKDTILTGGDAFSPGAPVTPGALSAAERIGDMPSRPFPSGKGKRRMALADWIIHDDNPLTSRVIVNRVWSWHFGKGIAGNPNNFGATGRLPTHPELLDYLANWFVDNGWSIKKLNRLIVQSQTYRRSSRHLNPEQVEAKDPKRDLYATFLPRRLTAEEMRDALLSCSGELNRQIGGLPCRPDLNQEVAMQPRQIMGGTASVYEPDALPQQRNRRSIYAEKIRGLRDPFFETFNQPGPDRSCELRETSTVAPQAFTLLNAQEMQDRSLAFAKSLLSRNDDADDVVQDAFQIALARIPIESELQAVKSHWDRAIKSEQGKLYEPVRLDTKIVRTVMAEKTGEPYDFIEIMPAYANYVPDVQPSQLDARTRALGQVCLVLMNLNEFSYLD</sequence>
<evidence type="ECO:0000256" key="5">
    <source>
        <dbReference type="SAM" id="Phobius"/>
    </source>
</evidence>
<reference evidence="7 8" key="1">
    <citation type="submission" date="2019-02" db="EMBL/GenBank/DDBJ databases">
        <title>Deep-cultivation of Planctomycetes and their phenomic and genomic characterization uncovers novel biology.</title>
        <authorList>
            <person name="Wiegand S."/>
            <person name="Jogler M."/>
            <person name="Boedeker C."/>
            <person name="Pinto D."/>
            <person name="Vollmers J."/>
            <person name="Rivas-Marin E."/>
            <person name="Kohn T."/>
            <person name="Peeters S.H."/>
            <person name="Heuer A."/>
            <person name="Rast P."/>
            <person name="Oberbeckmann S."/>
            <person name="Bunk B."/>
            <person name="Jeske O."/>
            <person name="Meyerdierks A."/>
            <person name="Storesund J.E."/>
            <person name="Kallscheuer N."/>
            <person name="Luecker S."/>
            <person name="Lage O.M."/>
            <person name="Pohl T."/>
            <person name="Merkel B.J."/>
            <person name="Hornburger P."/>
            <person name="Mueller R.-W."/>
            <person name="Bruemmer F."/>
            <person name="Labrenz M."/>
            <person name="Spormann A.M."/>
            <person name="Op den Camp H."/>
            <person name="Overmann J."/>
            <person name="Amann R."/>
            <person name="Jetten M.S.M."/>
            <person name="Mascher T."/>
            <person name="Medema M.H."/>
            <person name="Devos D.P."/>
            <person name="Kaster A.-K."/>
            <person name="Ovreas L."/>
            <person name="Rohde M."/>
            <person name="Galperin M.Y."/>
            <person name="Jogler C."/>
        </authorList>
    </citation>
    <scope>NUCLEOTIDE SEQUENCE [LARGE SCALE GENOMIC DNA]</scope>
    <source>
        <strain evidence="7 8">K23_9</strain>
    </source>
</reference>
<protein>
    <submittedName>
        <fullName evidence="7">Planctomycete cytochrome C</fullName>
    </submittedName>
</protein>
<keyword evidence="5" id="KW-1133">Transmembrane helix</keyword>
<keyword evidence="3 4" id="KW-0408">Iron</keyword>
<dbReference type="InterPro" id="IPR036909">
    <property type="entry name" value="Cyt_c-like_dom_sf"/>
</dbReference>
<keyword evidence="5" id="KW-0812">Transmembrane</keyword>
<keyword evidence="8" id="KW-1185">Reference proteome</keyword>
<gene>
    <name evidence="7" type="ORF">K239x_25820</name>
</gene>
<dbReference type="EMBL" id="CP036526">
    <property type="protein sequence ID" value="QDT10625.1"/>
    <property type="molecule type" value="Genomic_DNA"/>
</dbReference>
<evidence type="ECO:0000313" key="8">
    <source>
        <dbReference type="Proteomes" id="UP000319817"/>
    </source>
</evidence>
<dbReference type="PANTHER" id="PTHR35889">
    <property type="entry name" value="CYCLOINULO-OLIGOSACCHARIDE FRUCTANOTRANSFERASE-RELATED"/>
    <property type="match status" value="1"/>
</dbReference>
<evidence type="ECO:0000256" key="3">
    <source>
        <dbReference type="ARBA" id="ARBA00023004"/>
    </source>
</evidence>
<feature type="domain" description="Cytochrome c" evidence="6">
    <location>
        <begin position="60"/>
        <end position="163"/>
    </location>
</feature>
<dbReference type="InterPro" id="IPR022655">
    <property type="entry name" value="DUF1553"/>
</dbReference>
<evidence type="ECO:0000313" key="7">
    <source>
        <dbReference type="EMBL" id="QDT10625.1"/>
    </source>
</evidence>
<dbReference type="InterPro" id="IPR009056">
    <property type="entry name" value="Cyt_c-like_dom"/>
</dbReference>
<name>A0A517NU24_9BACT</name>
<evidence type="ECO:0000259" key="6">
    <source>
        <dbReference type="PROSITE" id="PS51007"/>
    </source>
</evidence>
<proteinExistence type="predicted"/>
<dbReference type="Pfam" id="PF07635">
    <property type="entry name" value="PSCyt1"/>
    <property type="match status" value="1"/>
</dbReference>
<dbReference type="InterPro" id="IPR011429">
    <property type="entry name" value="Cyt_c_Planctomycete-type"/>
</dbReference>
<keyword evidence="1 4" id="KW-0349">Heme</keyword>
<keyword evidence="2 4" id="KW-0479">Metal-binding</keyword>
<evidence type="ECO:0000256" key="4">
    <source>
        <dbReference type="PROSITE-ProRule" id="PRU00433"/>
    </source>
</evidence>
<dbReference type="Pfam" id="PF07583">
    <property type="entry name" value="PSCyt2"/>
    <property type="match status" value="1"/>
</dbReference>
<accession>A0A517NU24</accession>
<dbReference type="InterPro" id="IPR011444">
    <property type="entry name" value="DUF1549"/>
</dbReference>